<sequence>MKLIGLTGGIGSGKSTVAKMFVALGVPVYNSDAEAKLLMGNSKIIKKAIVELFGNEAYLEGDLNREFIAKKVFSDKEALSQLNAIVHPAVREHFEAWVRKQDYSYVIQEAAIIFENNIQDKYDAVVLVAAPKETRLARVMARDKVDEHHVLSRMDNQWDEADKKALATYVIENINLEETKRKVQELHQIFLKK</sequence>
<dbReference type="CDD" id="cd02022">
    <property type="entry name" value="DPCK"/>
    <property type="match status" value="1"/>
</dbReference>
<keyword evidence="3 5" id="KW-0067">ATP-binding</keyword>
<dbReference type="PANTHER" id="PTHR10695:SF46">
    <property type="entry name" value="BIFUNCTIONAL COENZYME A SYNTHASE-RELATED"/>
    <property type="match status" value="1"/>
</dbReference>
<comment type="pathway">
    <text evidence="5">Cofactor biosynthesis; coenzyme A biosynthesis; CoA from (R)-pantothenate: step 5/5.</text>
</comment>
<evidence type="ECO:0000256" key="6">
    <source>
        <dbReference type="NCBIfam" id="TIGR00152"/>
    </source>
</evidence>
<evidence type="ECO:0000256" key="3">
    <source>
        <dbReference type="ARBA" id="ARBA00022840"/>
    </source>
</evidence>
<evidence type="ECO:0000256" key="1">
    <source>
        <dbReference type="ARBA" id="ARBA00009018"/>
    </source>
</evidence>
<keyword evidence="5 7" id="KW-0808">Transferase</keyword>
<keyword evidence="4 5" id="KW-0173">Coenzyme A biosynthesis</keyword>
<dbReference type="InterPro" id="IPR001977">
    <property type="entry name" value="Depp_CoAkinase"/>
</dbReference>
<dbReference type="PROSITE" id="PS51219">
    <property type="entry name" value="DPCK"/>
    <property type="match status" value="1"/>
</dbReference>
<dbReference type="EMBL" id="JBEWYP010000003">
    <property type="protein sequence ID" value="MET7029412.1"/>
    <property type="molecule type" value="Genomic_DNA"/>
</dbReference>
<dbReference type="GO" id="GO:0004140">
    <property type="term" value="F:dephospho-CoA kinase activity"/>
    <property type="evidence" value="ECO:0007669"/>
    <property type="project" value="UniProtKB-EC"/>
</dbReference>
<proteinExistence type="inferred from homology"/>
<dbReference type="Proteomes" id="UP001549773">
    <property type="component" value="Unassembled WGS sequence"/>
</dbReference>
<dbReference type="Gene3D" id="3.40.50.300">
    <property type="entry name" value="P-loop containing nucleotide triphosphate hydrolases"/>
    <property type="match status" value="1"/>
</dbReference>
<reference evidence="7 8" key="1">
    <citation type="submission" date="2024-07" db="EMBL/GenBank/DDBJ databases">
        <title>The genome sequence of type strain Sediminicola luteus GDMCC 1.2596T.</title>
        <authorList>
            <person name="Liu Y."/>
        </authorList>
    </citation>
    <scope>NUCLEOTIDE SEQUENCE [LARGE SCALE GENOMIC DNA]</scope>
    <source>
        <strain evidence="7 8">GDMCC 1.2596</strain>
    </source>
</reference>
<keyword evidence="5" id="KW-0963">Cytoplasm</keyword>
<comment type="similarity">
    <text evidence="1 5">Belongs to the CoaE family.</text>
</comment>
<dbReference type="Pfam" id="PF01121">
    <property type="entry name" value="CoaE"/>
    <property type="match status" value="1"/>
</dbReference>
<accession>A0ABV2TVY3</accession>
<evidence type="ECO:0000313" key="8">
    <source>
        <dbReference type="Proteomes" id="UP001549773"/>
    </source>
</evidence>
<name>A0ABV2TVY3_9FLAO</name>
<dbReference type="HAMAP" id="MF_00376">
    <property type="entry name" value="Dephospho_CoA_kinase"/>
    <property type="match status" value="1"/>
</dbReference>
<keyword evidence="2 5" id="KW-0547">Nucleotide-binding</keyword>
<comment type="subcellular location">
    <subcellularLocation>
        <location evidence="5">Cytoplasm</location>
    </subcellularLocation>
</comment>
<comment type="function">
    <text evidence="5">Catalyzes the phosphorylation of the 3'-hydroxyl group of dephosphocoenzyme A to form coenzyme A.</text>
</comment>
<keyword evidence="8" id="KW-1185">Reference proteome</keyword>
<dbReference type="NCBIfam" id="TIGR00152">
    <property type="entry name" value="dephospho-CoA kinase"/>
    <property type="match status" value="1"/>
</dbReference>
<dbReference type="PANTHER" id="PTHR10695">
    <property type="entry name" value="DEPHOSPHO-COA KINASE-RELATED"/>
    <property type="match status" value="1"/>
</dbReference>
<keyword evidence="5 7" id="KW-0418">Kinase</keyword>
<dbReference type="InterPro" id="IPR027417">
    <property type="entry name" value="P-loop_NTPase"/>
</dbReference>
<organism evidence="7 8">
    <name type="scientific">Sediminicola luteus</name>
    <dbReference type="NCBI Taxonomy" id="319238"/>
    <lineage>
        <taxon>Bacteria</taxon>
        <taxon>Pseudomonadati</taxon>
        <taxon>Bacteroidota</taxon>
        <taxon>Flavobacteriia</taxon>
        <taxon>Flavobacteriales</taxon>
        <taxon>Flavobacteriaceae</taxon>
        <taxon>Sediminicola</taxon>
    </lineage>
</organism>
<evidence type="ECO:0000256" key="2">
    <source>
        <dbReference type="ARBA" id="ARBA00022741"/>
    </source>
</evidence>
<gene>
    <name evidence="5 7" type="primary">coaE</name>
    <name evidence="7" type="ORF">ABXZ32_08390</name>
</gene>
<comment type="catalytic activity">
    <reaction evidence="5">
        <text>3'-dephospho-CoA + ATP = ADP + CoA + H(+)</text>
        <dbReference type="Rhea" id="RHEA:18245"/>
        <dbReference type="ChEBI" id="CHEBI:15378"/>
        <dbReference type="ChEBI" id="CHEBI:30616"/>
        <dbReference type="ChEBI" id="CHEBI:57287"/>
        <dbReference type="ChEBI" id="CHEBI:57328"/>
        <dbReference type="ChEBI" id="CHEBI:456216"/>
        <dbReference type="EC" id="2.7.1.24"/>
    </reaction>
</comment>
<dbReference type="EC" id="2.7.1.24" evidence="5 6"/>
<evidence type="ECO:0000256" key="4">
    <source>
        <dbReference type="ARBA" id="ARBA00022993"/>
    </source>
</evidence>
<comment type="caution">
    <text evidence="7">The sequence shown here is derived from an EMBL/GenBank/DDBJ whole genome shotgun (WGS) entry which is preliminary data.</text>
</comment>
<feature type="binding site" evidence="5">
    <location>
        <begin position="11"/>
        <end position="16"/>
    </location>
    <ligand>
        <name>ATP</name>
        <dbReference type="ChEBI" id="CHEBI:30616"/>
    </ligand>
</feature>
<evidence type="ECO:0000313" key="7">
    <source>
        <dbReference type="EMBL" id="MET7029412.1"/>
    </source>
</evidence>
<evidence type="ECO:0000256" key="5">
    <source>
        <dbReference type="HAMAP-Rule" id="MF_00376"/>
    </source>
</evidence>
<protein>
    <recommendedName>
        <fullName evidence="5 6">Dephospho-CoA kinase</fullName>
        <ecNumber evidence="5 6">2.7.1.24</ecNumber>
    </recommendedName>
    <alternativeName>
        <fullName evidence="5">Dephosphocoenzyme A kinase</fullName>
    </alternativeName>
</protein>
<dbReference type="RefSeq" id="WP_354618226.1">
    <property type="nucleotide sequence ID" value="NZ_JBEWYP010000003.1"/>
</dbReference>
<dbReference type="SUPFAM" id="SSF52540">
    <property type="entry name" value="P-loop containing nucleoside triphosphate hydrolases"/>
    <property type="match status" value="1"/>
</dbReference>